<evidence type="ECO:0000313" key="4">
    <source>
        <dbReference type="Proteomes" id="UP000276133"/>
    </source>
</evidence>
<dbReference type="AlphaFoldDB" id="A0A3M7RSF1"/>
<proteinExistence type="predicted"/>
<protein>
    <submittedName>
        <fullName evidence="3">Uncharacterized protein</fullName>
    </submittedName>
</protein>
<dbReference type="EMBL" id="REGN01002735">
    <property type="protein sequence ID" value="RNA26496.1"/>
    <property type="molecule type" value="Genomic_DNA"/>
</dbReference>
<evidence type="ECO:0000256" key="2">
    <source>
        <dbReference type="SAM" id="Phobius"/>
    </source>
</evidence>
<gene>
    <name evidence="3" type="ORF">BpHYR1_020625</name>
</gene>
<organism evidence="3 4">
    <name type="scientific">Brachionus plicatilis</name>
    <name type="common">Marine rotifer</name>
    <name type="synonym">Brachionus muelleri</name>
    <dbReference type="NCBI Taxonomy" id="10195"/>
    <lineage>
        <taxon>Eukaryota</taxon>
        <taxon>Metazoa</taxon>
        <taxon>Spiralia</taxon>
        <taxon>Gnathifera</taxon>
        <taxon>Rotifera</taxon>
        <taxon>Eurotatoria</taxon>
        <taxon>Monogononta</taxon>
        <taxon>Pseudotrocha</taxon>
        <taxon>Ploima</taxon>
        <taxon>Brachionidae</taxon>
        <taxon>Brachionus</taxon>
    </lineage>
</organism>
<feature type="transmembrane region" description="Helical" evidence="2">
    <location>
        <begin position="84"/>
        <end position="103"/>
    </location>
</feature>
<sequence length="119" mass="14241">MSNTYKVSFILMRQPNETKQRSGPKSIVNEDDENQTDYDYGSAPKNPTTNLMKRKLENEENKLSAFNKIENEKKKFKIKELLKIYLIKFFIYNLPLNTINYYIENDQRSFSRYPINKDI</sequence>
<keyword evidence="4" id="KW-1185">Reference proteome</keyword>
<dbReference type="Proteomes" id="UP000276133">
    <property type="component" value="Unassembled WGS sequence"/>
</dbReference>
<reference evidence="3 4" key="1">
    <citation type="journal article" date="2018" name="Sci. Rep.">
        <title>Genomic signatures of local adaptation to the degree of environmental predictability in rotifers.</title>
        <authorList>
            <person name="Franch-Gras L."/>
            <person name="Hahn C."/>
            <person name="Garcia-Roger E.M."/>
            <person name="Carmona M.J."/>
            <person name="Serra M."/>
            <person name="Gomez A."/>
        </authorList>
    </citation>
    <scope>NUCLEOTIDE SEQUENCE [LARGE SCALE GENOMIC DNA]</scope>
    <source>
        <strain evidence="3">HYR1</strain>
    </source>
</reference>
<evidence type="ECO:0000313" key="3">
    <source>
        <dbReference type="EMBL" id="RNA26496.1"/>
    </source>
</evidence>
<evidence type="ECO:0000256" key="1">
    <source>
        <dbReference type="SAM" id="MobiDB-lite"/>
    </source>
</evidence>
<keyword evidence="2" id="KW-0812">Transmembrane</keyword>
<keyword evidence="2" id="KW-1133">Transmembrane helix</keyword>
<name>A0A3M7RSF1_BRAPC</name>
<accession>A0A3M7RSF1</accession>
<comment type="caution">
    <text evidence="3">The sequence shown here is derived from an EMBL/GenBank/DDBJ whole genome shotgun (WGS) entry which is preliminary data.</text>
</comment>
<feature type="region of interest" description="Disordered" evidence="1">
    <location>
        <begin position="14"/>
        <end position="49"/>
    </location>
</feature>
<keyword evidence="2" id="KW-0472">Membrane</keyword>